<keyword evidence="2" id="KW-1185">Reference proteome</keyword>
<proteinExistence type="predicted"/>
<reference evidence="1 2" key="1">
    <citation type="submission" date="2016-10" db="EMBL/GenBank/DDBJ databases">
        <authorList>
            <person name="de Groot N.N."/>
        </authorList>
    </citation>
    <scope>NUCLEOTIDE SEQUENCE [LARGE SCALE GENOMIC DNA]</scope>
    <source>
        <strain evidence="1 2">DSM 26130</strain>
    </source>
</reference>
<sequence length="73" mass="8415">MQLIFNYCKHYNDAGFQTVVGCAFQATQVKRLLDQVMINRTGELRSFIFLQSQLSGLSSKYICNKRACFKLVE</sequence>
<dbReference type="Proteomes" id="UP000198598">
    <property type="component" value="Unassembled WGS sequence"/>
</dbReference>
<dbReference type="AlphaFoldDB" id="A0A1I2D674"/>
<accession>A0A1I2D674</accession>
<protein>
    <submittedName>
        <fullName evidence="1">Uncharacterized protein</fullName>
    </submittedName>
</protein>
<dbReference type="EMBL" id="FOLQ01000019">
    <property type="protein sequence ID" value="SFE76018.1"/>
    <property type="molecule type" value="Genomic_DNA"/>
</dbReference>
<name>A0A1I2D674_9BACT</name>
<evidence type="ECO:0000313" key="2">
    <source>
        <dbReference type="Proteomes" id="UP000198598"/>
    </source>
</evidence>
<organism evidence="1 2">
    <name type="scientific">Spirosoma endophyticum</name>
    <dbReference type="NCBI Taxonomy" id="662367"/>
    <lineage>
        <taxon>Bacteria</taxon>
        <taxon>Pseudomonadati</taxon>
        <taxon>Bacteroidota</taxon>
        <taxon>Cytophagia</taxon>
        <taxon>Cytophagales</taxon>
        <taxon>Cytophagaceae</taxon>
        <taxon>Spirosoma</taxon>
    </lineage>
</organism>
<gene>
    <name evidence="1" type="ORF">SAMN05216167_11922</name>
</gene>
<dbReference type="STRING" id="662367.SAMN05216167_11922"/>
<evidence type="ECO:0000313" key="1">
    <source>
        <dbReference type="EMBL" id="SFE76018.1"/>
    </source>
</evidence>